<gene>
    <name evidence="2" type="ORF">SAMN05421820_107376</name>
</gene>
<evidence type="ECO:0000313" key="2">
    <source>
        <dbReference type="EMBL" id="SDN43470.1"/>
    </source>
</evidence>
<protein>
    <recommendedName>
        <fullName evidence="4">Nitrogen fixation protein FixH</fullName>
    </recommendedName>
</protein>
<dbReference type="InterPro" id="IPR008620">
    <property type="entry name" value="FixH"/>
</dbReference>
<keyword evidence="1" id="KW-0812">Transmembrane</keyword>
<evidence type="ECO:0000256" key="1">
    <source>
        <dbReference type="SAM" id="Phobius"/>
    </source>
</evidence>
<dbReference type="RefSeq" id="WP_074610660.1">
    <property type="nucleotide sequence ID" value="NZ_FNGY01000007.1"/>
</dbReference>
<dbReference type="EMBL" id="FNGY01000007">
    <property type="protein sequence ID" value="SDN43470.1"/>
    <property type="molecule type" value="Genomic_DNA"/>
</dbReference>
<evidence type="ECO:0000313" key="3">
    <source>
        <dbReference type="Proteomes" id="UP000183200"/>
    </source>
</evidence>
<feature type="transmembrane region" description="Helical" evidence="1">
    <location>
        <begin position="6"/>
        <end position="28"/>
    </location>
</feature>
<keyword evidence="1" id="KW-1133">Transmembrane helix</keyword>
<reference evidence="3" key="1">
    <citation type="submission" date="2016-10" db="EMBL/GenBank/DDBJ databases">
        <authorList>
            <person name="Varghese N."/>
            <person name="Submissions S."/>
        </authorList>
    </citation>
    <scope>NUCLEOTIDE SEQUENCE [LARGE SCALE GENOMIC DNA]</scope>
    <source>
        <strain evidence="3">DSM 19110</strain>
    </source>
</reference>
<dbReference type="OrthoDB" id="1493774at2"/>
<dbReference type="Proteomes" id="UP000183200">
    <property type="component" value="Unassembled WGS sequence"/>
</dbReference>
<dbReference type="Pfam" id="PF05751">
    <property type="entry name" value="FixH"/>
    <property type="match status" value="1"/>
</dbReference>
<name>A0A1H0BCW3_9SPHI</name>
<dbReference type="AlphaFoldDB" id="A0A1H0BCW3"/>
<evidence type="ECO:0008006" key="4">
    <source>
        <dbReference type="Google" id="ProtNLM"/>
    </source>
</evidence>
<accession>A0A1H0BCW3</accession>
<proteinExistence type="predicted"/>
<keyword evidence="1" id="KW-0472">Membrane</keyword>
<keyword evidence="3" id="KW-1185">Reference proteome</keyword>
<dbReference type="STRING" id="430522.BFS30_18955"/>
<sequence>MEWNWGTKLVIGMGSFMTFIVVLAVMMFNSKPDALVDNDYYEKGLNYNADYNLKEQVKADHAAPEILVLPGEILLTFKAAAEGKVKIVRPSDKRMDKVVNFKTDVEYRSVIPSKEIAKGRWKLIITWNSAGKSYLDEQEVMVK</sequence>
<organism evidence="2 3">
    <name type="scientific">Pedobacter steynii</name>
    <dbReference type="NCBI Taxonomy" id="430522"/>
    <lineage>
        <taxon>Bacteria</taxon>
        <taxon>Pseudomonadati</taxon>
        <taxon>Bacteroidota</taxon>
        <taxon>Sphingobacteriia</taxon>
        <taxon>Sphingobacteriales</taxon>
        <taxon>Sphingobacteriaceae</taxon>
        <taxon>Pedobacter</taxon>
    </lineage>
</organism>